<gene>
    <name evidence="4" type="ORF">EVOR1521_LOCUS2445</name>
</gene>
<evidence type="ECO:0000256" key="1">
    <source>
        <dbReference type="ARBA" id="ARBA00010617"/>
    </source>
</evidence>
<dbReference type="AlphaFoldDB" id="A0AA36MI18"/>
<dbReference type="GO" id="GO:0005506">
    <property type="term" value="F:iron ion binding"/>
    <property type="evidence" value="ECO:0007669"/>
    <property type="project" value="InterPro"/>
</dbReference>
<dbReference type="InterPro" id="IPR002397">
    <property type="entry name" value="Cyt_P450_B"/>
</dbReference>
<dbReference type="GO" id="GO:0008395">
    <property type="term" value="F:steroid hydroxylase activity"/>
    <property type="evidence" value="ECO:0007669"/>
    <property type="project" value="TreeGrafter"/>
</dbReference>
<keyword evidence="3" id="KW-0472">Membrane</keyword>
<keyword evidence="2" id="KW-0479">Metal-binding</keyword>
<keyword evidence="2" id="KW-0408">Iron</keyword>
<dbReference type="Proteomes" id="UP001178507">
    <property type="component" value="Unassembled WGS sequence"/>
</dbReference>
<evidence type="ECO:0000313" key="5">
    <source>
        <dbReference type="Proteomes" id="UP001178507"/>
    </source>
</evidence>
<dbReference type="InterPro" id="IPR001128">
    <property type="entry name" value="Cyt_P450"/>
</dbReference>
<proteinExistence type="inferred from homology"/>
<evidence type="ECO:0000256" key="2">
    <source>
        <dbReference type="RuleBase" id="RU000461"/>
    </source>
</evidence>
<dbReference type="PROSITE" id="PS00086">
    <property type="entry name" value="CYTOCHROME_P450"/>
    <property type="match status" value="1"/>
</dbReference>
<keyword evidence="3" id="KW-1133">Transmembrane helix</keyword>
<dbReference type="EMBL" id="CAUJNA010000129">
    <property type="protein sequence ID" value="CAJ1372346.1"/>
    <property type="molecule type" value="Genomic_DNA"/>
</dbReference>
<accession>A0AA36MI18</accession>
<dbReference type="SUPFAM" id="SSF48264">
    <property type="entry name" value="Cytochrome P450"/>
    <property type="match status" value="1"/>
</dbReference>
<dbReference type="GO" id="GO:0006707">
    <property type="term" value="P:cholesterol catabolic process"/>
    <property type="evidence" value="ECO:0007669"/>
    <property type="project" value="TreeGrafter"/>
</dbReference>
<keyword evidence="3" id="KW-0812">Transmembrane</keyword>
<protein>
    <recommendedName>
        <fullName evidence="6">Cytochrome P450</fullName>
    </recommendedName>
</protein>
<sequence>MAVYTGHLGGITESVMQYNELSGPAFVTFMFFALLFAALCSKTPTRSTPPYRDRDYLHIQDLLNPEVRKHHLDFNAHLHDRFEGKRFVEVRGEPGTFVAFSYATCKEVMSDHASFSSNPFKDDRLVALNTMSKADHARVLKCVHKYYTQDAVQNLHGRVKEVIEKCTADLSAGKVDVVCWAKRIHMSGTLARLGLNLDWEAVDEIVKLNDAMVTLVAPLGGVGQRYSTLSRTWMLPFFSGLVRSIWPTLLMAWTLGLRCTWKIIRPDVTVLHPPPRPRMGLWWHPELLPLVPRYFLSLHRILQQDSDGPLSGIKQGISNGDISLAEALTLMVQLMVNMTSANALCSLVFRLATEKTAAKEVFADLPSLGDAFIQEVLRLDAPLQRNPRRCVQVGPKWKAEGTEGVRVGSQILLFLGAANMDPAVFDGPQEFRLDRKGDQPALTFGSGMHYCLGSSLVKLEMRLALEHLKKFSSIELSGDYERLADVDVGNWGFCHLGVRLK</sequence>
<dbReference type="InterPro" id="IPR036396">
    <property type="entry name" value="Cyt_P450_sf"/>
</dbReference>
<keyword evidence="5" id="KW-1185">Reference proteome</keyword>
<keyword evidence="2" id="KW-0349">Heme</keyword>
<keyword evidence="2" id="KW-0560">Oxidoreductase</keyword>
<keyword evidence="2" id="KW-0503">Monooxygenase</keyword>
<dbReference type="GO" id="GO:0020037">
    <property type="term" value="F:heme binding"/>
    <property type="evidence" value="ECO:0007669"/>
    <property type="project" value="InterPro"/>
</dbReference>
<reference evidence="4" key="1">
    <citation type="submission" date="2023-08" db="EMBL/GenBank/DDBJ databases">
        <authorList>
            <person name="Chen Y."/>
            <person name="Shah S."/>
            <person name="Dougan E. K."/>
            <person name="Thang M."/>
            <person name="Chan C."/>
        </authorList>
    </citation>
    <scope>NUCLEOTIDE SEQUENCE</scope>
</reference>
<comment type="similarity">
    <text evidence="1 2">Belongs to the cytochrome P450 family.</text>
</comment>
<dbReference type="PANTHER" id="PTHR46696">
    <property type="entry name" value="P450, PUTATIVE (EUROFUNG)-RELATED"/>
    <property type="match status" value="1"/>
</dbReference>
<dbReference type="Gene3D" id="1.10.630.10">
    <property type="entry name" value="Cytochrome P450"/>
    <property type="match status" value="2"/>
</dbReference>
<feature type="transmembrane region" description="Helical" evidence="3">
    <location>
        <begin position="21"/>
        <end position="40"/>
    </location>
</feature>
<comment type="caution">
    <text evidence="4">The sequence shown here is derived from an EMBL/GenBank/DDBJ whole genome shotgun (WGS) entry which is preliminary data.</text>
</comment>
<evidence type="ECO:0000313" key="4">
    <source>
        <dbReference type="EMBL" id="CAJ1372346.1"/>
    </source>
</evidence>
<evidence type="ECO:0008006" key="6">
    <source>
        <dbReference type="Google" id="ProtNLM"/>
    </source>
</evidence>
<evidence type="ECO:0000256" key="3">
    <source>
        <dbReference type="SAM" id="Phobius"/>
    </source>
</evidence>
<organism evidence="4 5">
    <name type="scientific">Effrenium voratum</name>
    <dbReference type="NCBI Taxonomy" id="2562239"/>
    <lineage>
        <taxon>Eukaryota</taxon>
        <taxon>Sar</taxon>
        <taxon>Alveolata</taxon>
        <taxon>Dinophyceae</taxon>
        <taxon>Suessiales</taxon>
        <taxon>Symbiodiniaceae</taxon>
        <taxon>Effrenium</taxon>
    </lineage>
</organism>
<dbReference type="PRINTS" id="PR00359">
    <property type="entry name" value="BP450"/>
</dbReference>
<dbReference type="PANTHER" id="PTHR46696:SF4">
    <property type="entry name" value="BIOTIN BIOSYNTHESIS CYTOCHROME P450"/>
    <property type="match status" value="1"/>
</dbReference>
<dbReference type="GO" id="GO:0036199">
    <property type="term" value="F:cholest-4-en-3-one 26-monooxygenase activity"/>
    <property type="evidence" value="ECO:0007669"/>
    <property type="project" value="TreeGrafter"/>
</dbReference>
<name>A0AA36MI18_9DINO</name>
<dbReference type="InterPro" id="IPR017972">
    <property type="entry name" value="Cyt_P450_CS"/>
</dbReference>
<dbReference type="Pfam" id="PF00067">
    <property type="entry name" value="p450"/>
    <property type="match status" value="1"/>
</dbReference>